<accession>A0A0A9DWW2</accession>
<sequence>MMQWSQLRVGHPLAAVDNVGVASGSSRRPFAISLGLLLQPRQTHSQSPQLLLPSAYIFPIPQLATSRLSHHGSHPLQDMLYDCCPQKNTLVSQIHNMEARQLHQLHSCEELERGRVQMSGQTLPNCGPYHDEYYS</sequence>
<dbReference type="EMBL" id="GBRH01206717">
    <property type="protein sequence ID" value="JAD91178.1"/>
    <property type="molecule type" value="Transcribed_RNA"/>
</dbReference>
<organism evidence="1">
    <name type="scientific">Arundo donax</name>
    <name type="common">Giant reed</name>
    <name type="synonym">Donax arundinaceus</name>
    <dbReference type="NCBI Taxonomy" id="35708"/>
    <lineage>
        <taxon>Eukaryota</taxon>
        <taxon>Viridiplantae</taxon>
        <taxon>Streptophyta</taxon>
        <taxon>Embryophyta</taxon>
        <taxon>Tracheophyta</taxon>
        <taxon>Spermatophyta</taxon>
        <taxon>Magnoliopsida</taxon>
        <taxon>Liliopsida</taxon>
        <taxon>Poales</taxon>
        <taxon>Poaceae</taxon>
        <taxon>PACMAD clade</taxon>
        <taxon>Arundinoideae</taxon>
        <taxon>Arundineae</taxon>
        <taxon>Arundo</taxon>
    </lineage>
</organism>
<protein>
    <submittedName>
        <fullName evidence="1">Uncharacterized protein</fullName>
    </submittedName>
</protein>
<proteinExistence type="predicted"/>
<reference evidence="1" key="2">
    <citation type="journal article" date="2015" name="Data Brief">
        <title>Shoot transcriptome of the giant reed, Arundo donax.</title>
        <authorList>
            <person name="Barrero R.A."/>
            <person name="Guerrero F.D."/>
            <person name="Moolhuijzen P."/>
            <person name="Goolsby J.A."/>
            <person name="Tidwell J."/>
            <person name="Bellgard S.E."/>
            <person name="Bellgard M.I."/>
        </authorList>
    </citation>
    <scope>NUCLEOTIDE SEQUENCE</scope>
    <source>
        <tissue evidence="1">Shoot tissue taken approximately 20 cm above the soil surface</tissue>
    </source>
</reference>
<name>A0A0A9DWW2_ARUDO</name>
<dbReference type="AlphaFoldDB" id="A0A0A9DWW2"/>
<reference evidence="1" key="1">
    <citation type="submission" date="2014-09" db="EMBL/GenBank/DDBJ databases">
        <authorList>
            <person name="Magalhaes I.L.F."/>
            <person name="Oliveira U."/>
            <person name="Santos F.R."/>
            <person name="Vidigal T.H.D.A."/>
            <person name="Brescovit A.D."/>
            <person name="Santos A.J."/>
        </authorList>
    </citation>
    <scope>NUCLEOTIDE SEQUENCE</scope>
    <source>
        <tissue evidence="1">Shoot tissue taken approximately 20 cm above the soil surface</tissue>
    </source>
</reference>
<evidence type="ECO:0000313" key="1">
    <source>
        <dbReference type="EMBL" id="JAD91178.1"/>
    </source>
</evidence>